<dbReference type="Pfam" id="PF00271">
    <property type="entry name" value="Helicase_C"/>
    <property type="match status" value="1"/>
</dbReference>
<evidence type="ECO:0000259" key="1">
    <source>
        <dbReference type="PROSITE" id="PS51194"/>
    </source>
</evidence>
<dbReference type="PROSITE" id="PS51194">
    <property type="entry name" value="HELICASE_CTER"/>
    <property type="match status" value="1"/>
</dbReference>
<evidence type="ECO:0000313" key="2">
    <source>
        <dbReference type="EMBL" id="WXL28622.1"/>
    </source>
</evidence>
<protein>
    <submittedName>
        <fullName evidence="2">SNF2-related protein</fullName>
    </submittedName>
</protein>
<evidence type="ECO:0000313" key="3">
    <source>
        <dbReference type="Proteomes" id="UP001460679"/>
    </source>
</evidence>
<accession>A0ABZ2RNQ8</accession>
<keyword evidence="3" id="KW-1185">Reference proteome</keyword>
<dbReference type="PANTHER" id="PTHR10799">
    <property type="entry name" value="SNF2/RAD54 HELICASE FAMILY"/>
    <property type="match status" value="1"/>
</dbReference>
<dbReference type="EMBL" id="CP148066">
    <property type="protein sequence ID" value="WXL28622.1"/>
    <property type="molecule type" value="Genomic_DNA"/>
</dbReference>
<dbReference type="Gene3D" id="3.40.50.300">
    <property type="entry name" value="P-loop containing nucleotide triphosphate hydrolases"/>
    <property type="match status" value="1"/>
</dbReference>
<organism evidence="2 3">
    <name type="scientific">[Mycoplasma] gypis</name>
    <dbReference type="NCBI Taxonomy" id="92404"/>
    <lineage>
        <taxon>Bacteria</taxon>
        <taxon>Bacillati</taxon>
        <taxon>Mycoplasmatota</taxon>
        <taxon>Mycoplasmoidales</taxon>
        <taxon>Metamycoplasmataceae</taxon>
        <taxon>Metamycoplasma</taxon>
    </lineage>
</organism>
<dbReference type="InterPro" id="IPR001650">
    <property type="entry name" value="Helicase_C-like"/>
</dbReference>
<sequence length="452" mass="53265">MLEDLELFKHQKDAVKEAQKYDRYIFQMGMGTGKTLASLYWLYDQQQNQNNNLPTLAIVDPNTVDGWMKTAQTLDLDVVFYKGIAKIKQIPIELENNKLYLLTYDNFRSWTKKQIVKINKKINLIFDESQALKDPYSKISQTMLKYSPYFKKLLFLTGDPLSNSFENLYLQLYLIGVFDPLFTYKDFLQHFCITIPNPRQPWNYKNPQVIGYKNIEYLKSLLWSRAFVIDSDEAFKLPQTHTNILPSQVGQEYRSFLRHKVLKVGEDIIQANSTIEMMHSLRMLASGVIKTNEGNYLIVDNSKYKKLLQIIKQLPKQNIVVFYNYKAEVFYIKEILKRLNIKYFVLNGEANELAQAKESKERFIFLVHFQSGARGVDGMQHFSNHQVYFSPPTSGELYKQSLKRVHRIGQTKEVFYFYLTTTHSIEPKIYDKLKKSQNFTLQTFKKYANWKE</sequence>
<dbReference type="InterPro" id="IPR027417">
    <property type="entry name" value="P-loop_NTPase"/>
</dbReference>
<dbReference type="Pfam" id="PF00176">
    <property type="entry name" value="SNF2-rel_dom"/>
    <property type="match status" value="1"/>
</dbReference>
<gene>
    <name evidence="2" type="ORF">WG616_01140</name>
</gene>
<dbReference type="SMART" id="SM00487">
    <property type="entry name" value="DEXDc"/>
    <property type="match status" value="1"/>
</dbReference>
<dbReference type="RefSeq" id="WP_205499002.1">
    <property type="nucleotide sequence ID" value="NZ_CP148066.1"/>
</dbReference>
<dbReference type="InterPro" id="IPR038718">
    <property type="entry name" value="SNF2-like_sf"/>
</dbReference>
<dbReference type="SUPFAM" id="SSF52540">
    <property type="entry name" value="P-loop containing nucleoside triphosphate hydrolases"/>
    <property type="match status" value="2"/>
</dbReference>
<dbReference type="Gene3D" id="3.40.50.10810">
    <property type="entry name" value="Tandem AAA-ATPase domain"/>
    <property type="match status" value="1"/>
</dbReference>
<feature type="domain" description="Helicase C-terminal" evidence="1">
    <location>
        <begin position="306"/>
        <end position="452"/>
    </location>
</feature>
<dbReference type="Proteomes" id="UP001460679">
    <property type="component" value="Chromosome"/>
</dbReference>
<reference evidence="2" key="1">
    <citation type="submission" date="2024-03" db="EMBL/GenBank/DDBJ databases">
        <title>Complete genome sequence of Mycoplasma gypis type strain B1/T1.</title>
        <authorList>
            <person name="Spergser J."/>
        </authorList>
    </citation>
    <scope>NUCLEOTIDE SEQUENCE [LARGE SCALE GENOMIC DNA]</scope>
    <source>
        <strain evidence="2">B1/T1</strain>
    </source>
</reference>
<name>A0ABZ2RNQ8_9BACT</name>
<dbReference type="InterPro" id="IPR000330">
    <property type="entry name" value="SNF2_N"/>
</dbReference>
<dbReference type="InterPro" id="IPR014001">
    <property type="entry name" value="Helicase_ATP-bd"/>
</dbReference>
<proteinExistence type="predicted"/>